<evidence type="ECO:0000256" key="1">
    <source>
        <dbReference type="ARBA" id="ARBA00022737"/>
    </source>
</evidence>
<proteinExistence type="predicted"/>
<evidence type="ECO:0000259" key="3">
    <source>
        <dbReference type="Pfam" id="PF00931"/>
    </source>
</evidence>
<dbReference type="Proteomes" id="UP000636709">
    <property type="component" value="Unassembled WGS sequence"/>
</dbReference>
<dbReference type="Pfam" id="PF23598">
    <property type="entry name" value="LRR_14"/>
    <property type="match status" value="1"/>
</dbReference>
<feature type="domain" description="Disease resistance R13L4/SHOC-2-like LRR" evidence="4">
    <location>
        <begin position="200"/>
        <end position="301"/>
    </location>
</feature>
<evidence type="ECO:0000313" key="5">
    <source>
        <dbReference type="EMBL" id="KAF8690783.1"/>
    </source>
</evidence>
<sequence>MGAMDSLLPKLAALLTDEYKLHRSLRGQIMFLKAELETMQLALERVSEAPVMEKQILSSILRQVTGEDYVAIETWDVMEIINKTRLFLVDKRYIVILDDIWDKSAWKHIKCALVDNNCGSRTITTSRLLDVAASCCSEFDGSIYNVKPLSHYNTKKLFYKRIFGCEDGCHPELKEISENILKKCGGVPLAINTIASLLASGRLSRLPKWINSSLLCLSTLDMTLNILMQEDVQNLGALPVLLSLVLSVFKMEQQNLVLGKNYDEFQCLVKFSLASDAMRLVFSQQAMPRLEDLDLAFRVKDT</sequence>
<dbReference type="PRINTS" id="PR00364">
    <property type="entry name" value="DISEASERSIST"/>
</dbReference>
<dbReference type="GO" id="GO:0043531">
    <property type="term" value="F:ADP binding"/>
    <property type="evidence" value="ECO:0007669"/>
    <property type="project" value="InterPro"/>
</dbReference>
<keyword evidence="6" id="KW-1185">Reference proteome</keyword>
<organism evidence="5 6">
    <name type="scientific">Digitaria exilis</name>
    <dbReference type="NCBI Taxonomy" id="1010633"/>
    <lineage>
        <taxon>Eukaryota</taxon>
        <taxon>Viridiplantae</taxon>
        <taxon>Streptophyta</taxon>
        <taxon>Embryophyta</taxon>
        <taxon>Tracheophyta</taxon>
        <taxon>Spermatophyta</taxon>
        <taxon>Magnoliopsida</taxon>
        <taxon>Liliopsida</taxon>
        <taxon>Poales</taxon>
        <taxon>Poaceae</taxon>
        <taxon>PACMAD clade</taxon>
        <taxon>Panicoideae</taxon>
        <taxon>Panicodae</taxon>
        <taxon>Paniceae</taxon>
        <taxon>Anthephorinae</taxon>
        <taxon>Digitaria</taxon>
    </lineage>
</organism>
<protein>
    <recommendedName>
        <fullName evidence="7">NB-ARC domain-containing protein</fullName>
    </recommendedName>
</protein>
<feature type="domain" description="NB-ARC" evidence="3">
    <location>
        <begin position="51"/>
        <end position="158"/>
    </location>
</feature>
<dbReference type="PANTHER" id="PTHR36766">
    <property type="entry name" value="PLANT BROAD-SPECTRUM MILDEW RESISTANCE PROTEIN RPW8"/>
    <property type="match status" value="1"/>
</dbReference>
<dbReference type="InterPro" id="IPR042197">
    <property type="entry name" value="Apaf_helical"/>
</dbReference>
<evidence type="ECO:0000313" key="6">
    <source>
        <dbReference type="Proteomes" id="UP000636709"/>
    </source>
</evidence>
<dbReference type="Gene3D" id="3.40.50.300">
    <property type="entry name" value="P-loop containing nucleotide triphosphate hydrolases"/>
    <property type="match status" value="1"/>
</dbReference>
<keyword evidence="2" id="KW-0611">Plant defense</keyword>
<evidence type="ECO:0000259" key="4">
    <source>
        <dbReference type="Pfam" id="PF23598"/>
    </source>
</evidence>
<dbReference type="OrthoDB" id="1749650at2759"/>
<accession>A0A835EG59</accession>
<dbReference type="Pfam" id="PF00931">
    <property type="entry name" value="NB-ARC"/>
    <property type="match status" value="1"/>
</dbReference>
<dbReference type="GO" id="GO:0005524">
    <property type="term" value="F:ATP binding"/>
    <property type="evidence" value="ECO:0007669"/>
    <property type="project" value="UniProtKB-KW"/>
</dbReference>
<dbReference type="AlphaFoldDB" id="A0A835EG59"/>
<dbReference type="InterPro" id="IPR027417">
    <property type="entry name" value="P-loop_NTPase"/>
</dbReference>
<dbReference type="InterPro" id="IPR055414">
    <property type="entry name" value="LRR_R13L4/SHOC2-like"/>
</dbReference>
<dbReference type="PANTHER" id="PTHR36766:SF63">
    <property type="entry name" value="NB-ARC DOMAIN-CONTAINING PROTEIN"/>
    <property type="match status" value="1"/>
</dbReference>
<keyword evidence="1" id="KW-0677">Repeat</keyword>
<dbReference type="InterPro" id="IPR002182">
    <property type="entry name" value="NB-ARC"/>
</dbReference>
<reference evidence="5" key="1">
    <citation type="submission" date="2020-07" db="EMBL/GenBank/DDBJ databases">
        <title>Genome sequence and genetic diversity analysis of an under-domesticated orphan crop, white fonio (Digitaria exilis).</title>
        <authorList>
            <person name="Bennetzen J.L."/>
            <person name="Chen S."/>
            <person name="Ma X."/>
            <person name="Wang X."/>
            <person name="Yssel A.E.J."/>
            <person name="Chaluvadi S.R."/>
            <person name="Johnson M."/>
            <person name="Gangashetty P."/>
            <person name="Hamidou F."/>
            <person name="Sanogo M.D."/>
            <person name="Zwaenepoel A."/>
            <person name="Wallace J."/>
            <person name="Van De Peer Y."/>
            <person name="Van Deynze A."/>
        </authorList>
    </citation>
    <scope>NUCLEOTIDE SEQUENCE</scope>
    <source>
        <tissue evidence="5">Leaves</tissue>
    </source>
</reference>
<evidence type="ECO:0000256" key="2">
    <source>
        <dbReference type="ARBA" id="ARBA00022821"/>
    </source>
</evidence>
<dbReference type="EMBL" id="JACEFO010001972">
    <property type="protein sequence ID" value="KAF8690783.1"/>
    <property type="molecule type" value="Genomic_DNA"/>
</dbReference>
<evidence type="ECO:0008006" key="7">
    <source>
        <dbReference type="Google" id="ProtNLM"/>
    </source>
</evidence>
<dbReference type="GO" id="GO:0006952">
    <property type="term" value="P:defense response"/>
    <property type="evidence" value="ECO:0007669"/>
    <property type="project" value="UniProtKB-KW"/>
</dbReference>
<comment type="caution">
    <text evidence="5">The sequence shown here is derived from an EMBL/GenBank/DDBJ whole genome shotgun (WGS) entry which is preliminary data.</text>
</comment>
<dbReference type="Gene3D" id="1.10.8.430">
    <property type="entry name" value="Helical domain of apoptotic protease-activating factors"/>
    <property type="match status" value="1"/>
</dbReference>
<gene>
    <name evidence="5" type="ORF">HU200_041172</name>
</gene>
<name>A0A835EG59_9POAL</name>
<dbReference type="SUPFAM" id="SSF52540">
    <property type="entry name" value="P-loop containing nucleoside triphosphate hydrolases"/>
    <property type="match status" value="1"/>
</dbReference>